<keyword evidence="4" id="KW-0378">Hydrolase</keyword>
<dbReference type="Pfam" id="PF07261">
    <property type="entry name" value="DnaB_2"/>
    <property type="match status" value="1"/>
</dbReference>
<dbReference type="GO" id="GO:0004386">
    <property type="term" value="F:helicase activity"/>
    <property type="evidence" value="ECO:0007669"/>
    <property type="project" value="UniProtKB-KW"/>
</dbReference>
<sequence length="447" mass="51531">MFETADPKQPFYVSNQIDLYPKDVKILIKLYQPLVGATAVALYQTLIQDFDPYSILSDAKGIYTLQEQLDCGLKDLFMSLHKLEAVGLVQTFLVDNAVNKVLVFKLLKVPSSQEFFATSLLASLLKEKVGISVFQETSHYFAKENKKRQKPIKNGRDISASFLEVFRLPGDEAINPSQDVLDAESENQVHDIGRAKINERDNIYWDFMKQQFEMYQVSAGEVERKKNQIRGLMQIYGLNEQEFVDESLPSLHGKNELDIHEISNLIAENYRTSSTRKQIHREISEKAQNIAIPKNLSENQRKLLEEANKRAPAEFLYRLKERKGGFASAAEKQVLNRLRNNYGLPEDLINVLTYTCLTYDSMLTANLAYRIANDWLQHSVTNSIQAVQYMEKRRQGNFTKNTQRYTKQKHVEKGTDWSKKKANTDNKINSEELKNFFKSLEDKNGMK</sequence>
<name>A0A0R1YDR9_9LACO</name>
<evidence type="ECO:0000259" key="3">
    <source>
        <dbReference type="Pfam" id="PF25888"/>
    </source>
</evidence>
<dbReference type="RefSeq" id="WP_025080413.1">
    <property type="nucleotide sequence ID" value="NZ_AZGI01000059.1"/>
</dbReference>
<dbReference type="Pfam" id="PF25888">
    <property type="entry name" value="WHD_DnaB"/>
    <property type="match status" value="1"/>
</dbReference>
<comment type="similarity">
    <text evidence="1">Belongs to the DnaB/DnaD family.</text>
</comment>
<proteinExistence type="inferred from homology"/>
<evidence type="ECO:0000313" key="4">
    <source>
        <dbReference type="EMBL" id="KRM37945.1"/>
    </source>
</evidence>
<accession>A0A0R1YDR9</accession>
<feature type="domain" description="DnaB/C C-terminal" evidence="2">
    <location>
        <begin position="319"/>
        <end position="389"/>
    </location>
</feature>
<dbReference type="PATRIC" id="fig|1423754.3.peg.1564"/>
<dbReference type="InterPro" id="IPR058660">
    <property type="entry name" value="WHD_DnaB"/>
</dbReference>
<reference evidence="4 5" key="1">
    <citation type="journal article" date="2015" name="Genome Announc.">
        <title>Expanding the biotechnology potential of lactobacilli through comparative genomics of 213 strains and associated genera.</title>
        <authorList>
            <person name="Sun Z."/>
            <person name="Harris H.M."/>
            <person name="McCann A."/>
            <person name="Guo C."/>
            <person name="Argimon S."/>
            <person name="Zhang W."/>
            <person name="Yang X."/>
            <person name="Jeffery I.B."/>
            <person name="Cooney J.C."/>
            <person name="Kagawa T.F."/>
            <person name="Liu W."/>
            <person name="Song Y."/>
            <person name="Salvetti E."/>
            <person name="Wrobel A."/>
            <person name="Rasinkangas P."/>
            <person name="Parkhill J."/>
            <person name="Rea M.C."/>
            <person name="O'Sullivan O."/>
            <person name="Ritari J."/>
            <person name="Douillard F.P."/>
            <person name="Paul Ross R."/>
            <person name="Yang R."/>
            <person name="Briner A.E."/>
            <person name="Felis G.E."/>
            <person name="de Vos W.M."/>
            <person name="Barrangou R."/>
            <person name="Klaenhammer T.R."/>
            <person name="Caufield P.W."/>
            <person name="Cui Y."/>
            <person name="Zhang H."/>
            <person name="O'Toole P.W."/>
        </authorList>
    </citation>
    <scope>NUCLEOTIDE SEQUENCE [LARGE SCALE GENOMIC DNA]</scope>
    <source>
        <strain evidence="4 5">DSM 5661</strain>
    </source>
</reference>
<evidence type="ECO:0000259" key="2">
    <source>
        <dbReference type="Pfam" id="PF07261"/>
    </source>
</evidence>
<dbReference type="eggNOG" id="COG3611">
    <property type="taxonomic scope" value="Bacteria"/>
</dbReference>
<evidence type="ECO:0000313" key="5">
    <source>
        <dbReference type="Proteomes" id="UP000051223"/>
    </source>
</evidence>
<organism evidence="4 5">
    <name type="scientific">Lactobacillus hamsteri DSM 5661 = JCM 6256</name>
    <dbReference type="NCBI Taxonomy" id="1423754"/>
    <lineage>
        <taxon>Bacteria</taxon>
        <taxon>Bacillati</taxon>
        <taxon>Bacillota</taxon>
        <taxon>Bacilli</taxon>
        <taxon>Lactobacillales</taxon>
        <taxon>Lactobacillaceae</taxon>
        <taxon>Lactobacillus</taxon>
    </lineage>
</organism>
<dbReference type="InterPro" id="IPR006343">
    <property type="entry name" value="DnaB/C_C"/>
</dbReference>
<comment type="caution">
    <text evidence="4">The sequence shown here is derived from an EMBL/GenBank/DDBJ whole genome shotgun (WGS) entry which is preliminary data.</text>
</comment>
<keyword evidence="4" id="KW-0067">ATP-binding</keyword>
<keyword evidence="4" id="KW-0547">Nucleotide-binding</keyword>
<dbReference type="AlphaFoldDB" id="A0A0R1YDR9"/>
<dbReference type="OrthoDB" id="2082007at2"/>
<keyword evidence="5" id="KW-1185">Reference proteome</keyword>
<dbReference type="Proteomes" id="UP000051223">
    <property type="component" value="Unassembled WGS sequence"/>
</dbReference>
<gene>
    <name evidence="4" type="ORF">FC39_GL001519</name>
</gene>
<keyword evidence="4" id="KW-0347">Helicase</keyword>
<dbReference type="EMBL" id="AZGI01000059">
    <property type="protein sequence ID" value="KRM37945.1"/>
    <property type="molecule type" value="Genomic_DNA"/>
</dbReference>
<feature type="domain" description="Replicative helicase loading/DNA remodeling protein DnaB N-terminal winged helix" evidence="3">
    <location>
        <begin position="7"/>
        <end position="241"/>
    </location>
</feature>
<evidence type="ECO:0000256" key="1">
    <source>
        <dbReference type="ARBA" id="ARBA00093462"/>
    </source>
</evidence>
<protein>
    <submittedName>
        <fullName evidence="4">Replicative DNA helicase DnaB</fullName>
    </submittedName>
</protein>
<dbReference type="STRING" id="1423754.FC39_GL001519"/>